<name>A0A271IY34_9BACT</name>
<dbReference type="Proteomes" id="UP000216339">
    <property type="component" value="Unassembled WGS sequence"/>
</dbReference>
<reference evidence="2 3" key="1">
    <citation type="submission" date="2016-11" db="EMBL/GenBank/DDBJ databases">
        <title>Study of marine rhodopsin-containing bacteria.</title>
        <authorList>
            <person name="Yoshizawa S."/>
            <person name="Kumagai Y."/>
            <person name="Kogure K."/>
        </authorList>
    </citation>
    <scope>NUCLEOTIDE SEQUENCE [LARGE SCALE GENOMIC DNA]</scope>
    <source>
        <strain evidence="2 3">SAORIC-28</strain>
    </source>
</reference>
<dbReference type="Pfam" id="PF01261">
    <property type="entry name" value="AP_endonuc_2"/>
    <property type="match status" value="1"/>
</dbReference>
<dbReference type="Gene3D" id="3.20.20.150">
    <property type="entry name" value="Divalent-metal-dependent TIM barrel enzymes"/>
    <property type="match status" value="1"/>
</dbReference>
<evidence type="ECO:0000313" key="2">
    <source>
        <dbReference type="EMBL" id="PAP76050.1"/>
    </source>
</evidence>
<dbReference type="SUPFAM" id="SSF51658">
    <property type="entry name" value="Xylose isomerase-like"/>
    <property type="match status" value="1"/>
</dbReference>
<organism evidence="2 3">
    <name type="scientific">Rubrivirga marina</name>
    <dbReference type="NCBI Taxonomy" id="1196024"/>
    <lineage>
        <taxon>Bacteria</taxon>
        <taxon>Pseudomonadati</taxon>
        <taxon>Rhodothermota</taxon>
        <taxon>Rhodothermia</taxon>
        <taxon>Rhodothermales</taxon>
        <taxon>Rubricoccaceae</taxon>
        <taxon>Rubrivirga</taxon>
    </lineage>
</organism>
<sequence>MPFRDLRCQASRCPDASPLAPGFSVGAWYLGEADGRFHGTPLEADEVEARLEAAVSLAGYGGRGVVGVEASYPNEIHEGNLDLWRRALDGTGVRLAAVHPHLADDLGGALAHADDSVRQAAINRTAGALRLAREAEADLVAVWAGADGYVVPFGTDVVERRRRFVDGLAEAMDAAPGVRVALDAEPFEPRWRPLFGPAGGVVLARDVEASLGADENCQRLAEGHALVTMNPELGDGMEDEGDLPGTLAWSLAEGRLAHVHWSRWPLGRYLVAPGLDAPTPMEVGLYALRRGGYRGLIGLDVHPAGAPPVVALKVAMDAIRAACDRVNGLDLTALAEANDGRGRVGD</sequence>
<dbReference type="InterPro" id="IPR036237">
    <property type="entry name" value="Xyl_isomerase-like_sf"/>
</dbReference>
<evidence type="ECO:0000259" key="1">
    <source>
        <dbReference type="Pfam" id="PF01261"/>
    </source>
</evidence>
<proteinExistence type="predicted"/>
<dbReference type="AlphaFoldDB" id="A0A271IY34"/>
<protein>
    <recommendedName>
        <fullName evidence="1">Xylose isomerase-like TIM barrel domain-containing protein</fullName>
    </recommendedName>
</protein>
<accession>A0A271IY34</accession>
<dbReference type="EMBL" id="MQWD01000001">
    <property type="protein sequence ID" value="PAP76050.1"/>
    <property type="molecule type" value="Genomic_DNA"/>
</dbReference>
<evidence type="ECO:0000313" key="3">
    <source>
        <dbReference type="Proteomes" id="UP000216339"/>
    </source>
</evidence>
<gene>
    <name evidence="2" type="ORF">BSZ37_06130</name>
</gene>
<comment type="caution">
    <text evidence="2">The sequence shown here is derived from an EMBL/GenBank/DDBJ whole genome shotgun (WGS) entry which is preliminary data.</text>
</comment>
<dbReference type="RefSeq" id="WP_179299499.1">
    <property type="nucleotide sequence ID" value="NZ_MQWD01000001.1"/>
</dbReference>
<feature type="domain" description="Xylose isomerase-like TIM barrel" evidence="1">
    <location>
        <begin position="68"/>
        <end position="189"/>
    </location>
</feature>
<dbReference type="InterPro" id="IPR013022">
    <property type="entry name" value="Xyl_isomerase-like_TIM-brl"/>
</dbReference>
<keyword evidence="3" id="KW-1185">Reference proteome</keyword>